<dbReference type="InterPro" id="IPR056884">
    <property type="entry name" value="NPHP3-like_N"/>
</dbReference>
<sequence length="830" mass="93097">MRNKTILSFFFNARGEELEKSTVGMYRSLLLQMLQQLPRLHTVLEPGLILGISENHDWGVEALRTLFEQAVEGLGDSSVVVFIDALDECDESEIRSMVSSFKFLGNVSAAEGVSFQVCLASRHYPHITMPRKIELVLERQEGHEQDITSYLDSELEIGESKLANEIRAQIKEKASGVFMWVVLVTGILQQKYDQGRIHDLKQTLREIPGDLHKLFRNILTRDDANKDELLLCIQWVLFARNPLKPEQLYFAIRSHTECTTCKWDRDEIGETAIGNFVLSSSKGLAEVPRVKQNPSVQFIHESVRDFLLKDNGLRVVLMEEAGNIGAESHDQLKRCCFEYTQSYLAEHGVPAHDSKAHLTQARTTADSEFPFLRYAVQNVLYHANAADDGNISQASFLGTFPREEWILYNNFFQDKEVRRHTSEASLLYLLAECNFASLIQGHRGSQSCFDIEWERYGAPILAAMATGSRPAVRSLLKREIRDEPGESLLRDLCDEYRVKVEMKFCLGRDFKYNPKWSLLYYVLQDQDLAVASFAIASPKAYTNTNFRTPRGETSFLVAFRQVYDFCDAVKLLVGNGADIKISDMLDKTPLSLAAEKGNVAAVAFLLVNKANVDAKAYGGKPLVCATRGGNQKCMEQLISAGANVAVVDHRGQTLLFRATESSSAQEAKIRLLIARNLDVQAVDNNGYTALTWSLMQGTVTAETARILLYHEDTIDRTDSLGRTILSYAAEYGKYLYTRILDFRKPDFIRLLLDKGADVNRADTSDRSPLSYAASCIDSQAADCVQLLLERGANPNIVDKNGNTALSYASVRAYATRGAVRDLLLKFLNPV</sequence>
<dbReference type="InterPro" id="IPR036770">
    <property type="entry name" value="Ankyrin_rpt-contain_sf"/>
</dbReference>
<dbReference type="OrthoDB" id="194358at2759"/>
<dbReference type="SMART" id="SM00248">
    <property type="entry name" value="ANK"/>
    <property type="match status" value="7"/>
</dbReference>
<organism evidence="5 6">
    <name type="scientific">Fusarium phyllophilum</name>
    <dbReference type="NCBI Taxonomy" id="47803"/>
    <lineage>
        <taxon>Eukaryota</taxon>
        <taxon>Fungi</taxon>
        <taxon>Dikarya</taxon>
        <taxon>Ascomycota</taxon>
        <taxon>Pezizomycotina</taxon>
        <taxon>Sordariomycetes</taxon>
        <taxon>Hypocreomycetidae</taxon>
        <taxon>Hypocreales</taxon>
        <taxon>Nectriaceae</taxon>
        <taxon>Fusarium</taxon>
        <taxon>Fusarium fujikuroi species complex</taxon>
    </lineage>
</organism>
<reference evidence="5 6" key="1">
    <citation type="submission" date="2020-05" db="EMBL/GenBank/DDBJ databases">
        <title>Identification and distribution of gene clusters putatively required for synthesis of sphingolipid metabolism inhibitors in phylogenetically diverse species of the filamentous fungus Fusarium.</title>
        <authorList>
            <person name="Kim H.-S."/>
            <person name="Busman M."/>
            <person name="Brown D.W."/>
            <person name="Divon H."/>
            <person name="Uhlig S."/>
            <person name="Proctor R.H."/>
        </authorList>
    </citation>
    <scope>NUCLEOTIDE SEQUENCE [LARGE SCALE GENOMIC DNA]</scope>
    <source>
        <strain evidence="5 6">NRRL 13617</strain>
    </source>
</reference>
<keyword evidence="1" id="KW-0677">Repeat</keyword>
<dbReference type="PANTHER" id="PTHR24189">
    <property type="entry name" value="MYOTROPHIN"/>
    <property type="match status" value="1"/>
</dbReference>
<dbReference type="PANTHER" id="PTHR24189:SF72">
    <property type="entry name" value="ANKYRIN REPEAT-CONTAINING DOMAIN-CONTAINING PROTEIN"/>
    <property type="match status" value="1"/>
</dbReference>
<proteinExistence type="predicted"/>
<dbReference type="Proteomes" id="UP000582016">
    <property type="component" value="Unassembled WGS sequence"/>
</dbReference>
<evidence type="ECO:0000313" key="5">
    <source>
        <dbReference type="EMBL" id="KAF5560764.1"/>
    </source>
</evidence>
<feature type="domain" description="Nephrocystin 3-like N-terminal" evidence="4">
    <location>
        <begin position="4"/>
        <end position="122"/>
    </location>
</feature>
<keyword evidence="2 3" id="KW-0040">ANK repeat</keyword>
<evidence type="ECO:0000256" key="3">
    <source>
        <dbReference type="PROSITE-ProRule" id="PRU00023"/>
    </source>
</evidence>
<keyword evidence="6" id="KW-1185">Reference proteome</keyword>
<protein>
    <submittedName>
        <fullName evidence="5">Ankyrin 3</fullName>
    </submittedName>
</protein>
<dbReference type="InterPro" id="IPR002110">
    <property type="entry name" value="Ankyrin_rpt"/>
</dbReference>
<feature type="repeat" description="ANK" evidence="3">
    <location>
        <begin position="617"/>
        <end position="649"/>
    </location>
</feature>
<dbReference type="Pfam" id="PF12796">
    <property type="entry name" value="Ank_2"/>
    <property type="match status" value="2"/>
</dbReference>
<evidence type="ECO:0000259" key="4">
    <source>
        <dbReference type="Pfam" id="PF24883"/>
    </source>
</evidence>
<dbReference type="Gene3D" id="1.25.40.20">
    <property type="entry name" value="Ankyrin repeat-containing domain"/>
    <property type="match status" value="1"/>
</dbReference>
<evidence type="ECO:0000256" key="1">
    <source>
        <dbReference type="ARBA" id="ARBA00022737"/>
    </source>
</evidence>
<dbReference type="Pfam" id="PF00023">
    <property type="entry name" value="Ank"/>
    <property type="match status" value="1"/>
</dbReference>
<name>A0A8H5JT86_9HYPO</name>
<feature type="repeat" description="ANK" evidence="3">
    <location>
        <begin position="764"/>
        <end position="799"/>
    </location>
</feature>
<feature type="repeat" description="ANK" evidence="3">
    <location>
        <begin position="585"/>
        <end position="617"/>
    </location>
</feature>
<comment type="caution">
    <text evidence="5">The sequence shown here is derived from an EMBL/GenBank/DDBJ whole genome shotgun (WGS) entry which is preliminary data.</text>
</comment>
<dbReference type="SUPFAM" id="SSF48403">
    <property type="entry name" value="Ankyrin repeat"/>
    <property type="match status" value="1"/>
</dbReference>
<evidence type="ECO:0000256" key="2">
    <source>
        <dbReference type="ARBA" id="ARBA00023043"/>
    </source>
</evidence>
<dbReference type="EMBL" id="JAAOAQ010000226">
    <property type="protein sequence ID" value="KAF5560764.1"/>
    <property type="molecule type" value="Genomic_DNA"/>
</dbReference>
<evidence type="ECO:0000313" key="6">
    <source>
        <dbReference type="Proteomes" id="UP000582016"/>
    </source>
</evidence>
<gene>
    <name evidence="5" type="ORF">FPHYL_6476</name>
</gene>
<dbReference type="PROSITE" id="PS50088">
    <property type="entry name" value="ANK_REPEAT"/>
    <property type="match status" value="4"/>
</dbReference>
<dbReference type="AlphaFoldDB" id="A0A8H5JT86"/>
<dbReference type="Pfam" id="PF24883">
    <property type="entry name" value="NPHP3_N"/>
    <property type="match status" value="1"/>
</dbReference>
<feature type="repeat" description="ANK" evidence="3">
    <location>
        <begin position="720"/>
        <end position="763"/>
    </location>
</feature>
<dbReference type="InterPro" id="IPR050745">
    <property type="entry name" value="Multifunctional_regulatory"/>
</dbReference>
<accession>A0A8H5JT86</accession>